<evidence type="ECO:0000259" key="2">
    <source>
        <dbReference type="Pfam" id="PF04717"/>
    </source>
</evidence>
<dbReference type="SUPFAM" id="SSF69255">
    <property type="entry name" value="gp5 N-terminal domain-like"/>
    <property type="match status" value="1"/>
</dbReference>
<dbReference type="SUPFAM" id="SSF69279">
    <property type="entry name" value="Phage tail proteins"/>
    <property type="match status" value="2"/>
</dbReference>
<dbReference type="AlphaFoldDB" id="F2Q846"/>
<dbReference type="Pfam" id="PF22178">
    <property type="entry name" value="Gp5_trimer_C"/>
    <property type="match status" value="1"/>
</dbReference>
<dbReference type="SUPFAM" id="SSF69349">
    <property type="entry name" value="Phage fibre proteins"/>
    <property type="match status" value="1"/>
</dbReference>
<accession>F2Q846</accession>
<dbReference type="Gene3D" id="2.30.110.50">
    <property type="match status" value="1"/>
</dbReference>
<dbReference type="EMBL" id="FN298493">
    <property type="protein sequence ID" value="CAX67777.1"/>
    <property type="molecule type" value="Genomic_DNA"/>
</dbReference>
<evidence type="ECO:0000313" key="4">
    <source>
        <dbReference type="EMBL" id="CAX67777.1"/>
    </source>
</evidence>
<dbReference type="InterPro" id="IPR017847">
    <property type="entry name" value="T6SS_RhsGE_Vgr_subset"/>
</dbReference>
<dbReference type="NCBIfam" id="TIGR03361">
    <property type="entry name" value="VI_Rhs_Vgr"/>
    <property type="match status" value="1"/>
</dbReference>
<gene>
    <name evidence="4" type="ORF">Y69_0040</name>
</gene>
<reference evidence="4" key="1">
    <citation type="submission" date="2009-04" db="EMBL/GenBank/DDBJ databases">
        <title>Novel enterobacterial integrative and conjugative elements (ICEs), including a mobilisable relateive of SPI-7.</title>
        <authorList>
            <person name="Seth-Smith H.M."/>
        </authorList>
    </citation>
    <scope>NUCLEOTIDE SEQUENCE</scope>
    <source>
        <strain evidence="4">Y69</strain>
    </source>
</reference>
<sequence length="684" mass="74908">MALFGQENRFIGFVGDAADQFILREIEGEETLSSPYCYQLRFHSDLSGDTMTGFLGKELACKIGQEEKNRYIHGVLTHIRSTGDGNYIGTLEPRMALLQLSHNLAVFQNITVPDLVCKLLRQHQINNIELCLSGNYQPREYCIQYRESDFDFINRLLEQEGIYYFFKHQQGQHTLVLVDHAAGHPSAKTAKLKFGPPAFDGAEITEWSSHSAVVASSVLLKGFSVAQADKVEGESPTRDKLHSIAGLHYVDTHGDEKHDQLSSGARLKMEQMEAEMQQFDASVRAYWLSCGEKFAMDDHPVFNGDYRIKSIRLKAVSNIIYDQPEFSCEITTFKDSTVWRPAAKTAIPQVPGILTAVVVGPASEEIHTDKLGRIKIQFPWDNENKHDDGSSCWIRVAQAWAASQSGAVFLPRVGNEVLVSFINGNPDFPVVIGSVYNGKNIPPLSLPGEKNHSGFVSRSSLNGNVEEGHELRFDDKKGEEKLHITSQKDLILQIKNDVKTEIAHQVTETIGADRTTTITKGKDSLTLKQGDRSLELEQGNHSVQLKQGNHSMQLKQGDHSVALDQGNCTTTLKQGDLSTQLKQGNYSLDIKGNLNEALTGGDHQLKVSGGGSVVKADKACVIESTQSIELKVGSSKISISPAGITLSGVTIKINGSGTAELKGAMVTVQGSGMTQIKGGVTMIG</sequence>
<feature type="domain" description="Gp5/Type VI secretion system Vgr protein OB-fold" evidence="2">
    <location>
        <begin position="367"/>
        <end position="436"/>
    </location>
</feature>
<dbReference type="InterPro" id="IPR006533">
    <property type="entry name" value="T6SS_Vgr_RhsGE"/>
</dbReference>
<dbReference type="Pfam" id="PF04717">
    <property type="entry name" value="Phage_base_V"/>
    <property type="match status" value="1"/>
</dbReference>
<feature type="domain" description="Gp5/Type VI secretion system Vgr C-terminal trimerisation" evidence="3">
    <location>
        <begin position="453"/>
        <end position="546"/>
    </location>
</feature>
<protein>
    <submittedName>
        <fullName evidence="4">Uncharacterized protein</fullName>
    </submittedName>
</protein>
<dbReference type="InterPro" id="IPR054030">
    <property type="entry name" value="Gp5_Vgr_C"/>
</dbReference>
<dbReference type="NCBIfam" id="TIGR01646">
    <property type="entry name" value="vgr_GE"/>
    <property type="match status" value="1"/>
</dbReference>
<organism evidence="4">
    <name type="scientific">Yersinia enterocolitica</name>
    <dbReference type="NCBI Taxonomy" id="630"/>
    <lineage>
        <taxon>Bacteria</taxon>
        <taxon>Pseudomonadati</taxon>
        <taxon>Pseudomonadota</taxon>
        <taxon>Gammaproteobacteria</taxon>
        <taxon>Enterobacterales</taxon>
        <taxon>Yersiniaceae</taxon>
        <taxon>Yersinia</taxon>
    </lineage>
</organism>
<dbReference type="Gene3D" id="4.10.220.110">
    <property type="match status" value="1"/>
</dbReference>
<dbReference type="Pfam" id="PF05954">
    <property type="entry name" value="Phage_GPD"/>
    <property type="match status" value="1"/>
</dbReference>
<evidence type="ECO:0000256" key="1">
    <source>
        <dbReference type="ARBA" id="ARBA00005558"/>
    </source>
</evidence>
<proteinExistence type="inferred from homology"/>
<dbReference type="InterPro" id="IPR037026">
    <property type="entry name" value="Vgr_OB-fold_dom_sf"/>
</dbReference>
<dbReference type="InterPro" id="IPR006531">
    <property type="entry name" value="Gp5/Vgr_OB"/>
</dbReference>
<dbReference type="Gene3D" id="2.40.50.230">
    <property type="entry name" value="Gp5 N-terminal domain"/>
    <property type="match status" value="1"/>
</dbReference>
<evidence type="ECO:0000259" key="3">
    <source>
        <dbReference type="Pfam" id="PF22178"/>
    </source>
</evidence>
<comment type="similarity">
    <text evidence="1">Belongs to the VgrG protein family.</text>
</comment>
<dbReference type="Gene3D" id="3.55.50.10">
    <property type="entry name" value="Baseplate protein-like domains"/>
    <property type="match status" value="1"/>
</dbReference>
<name>F2Q846_YEREN</name>